<dbReference type="SUPFAM" id="SSF48179">
    <property type="entry name" value="6-phosphogluconate dehydrogenase C-terminal domain-like"/>
    <property type="match status" value="1"/>
</dbReference>
<dbReference type="InterPro" id="IPR008927">
    <property type="entry name" value="6-PGluconate_DH-like_C_sf"/>
</dbReference>
<dbReference type="InterPro" id="IPR018931">
    <property type="entry name" value="DUF2520"/>
</dbReference>
<dbReference type="RefSeq" id="WP_015470966.1">
    <property type="nucleotide sequence ID" value="NC_020813.1"/>
</dbReference>
<dbReference type="PANTHER" id="PTHR40459:SF1">
    <property type="entry name" value="CONSERVED HYPOTHETICAL ALANINE AND LEUCINE RICH PROTEIN"/>
    <property type="match status" value="1"/>
</dbReference>
<reference evidence="2 3" key="1">
    <citation type="journal article" date="2013" name="ISME J.">
        <title>By their genes ye shall know them: genomic signatures of predatory bacteria.</title>
        <authorList>
            <person name="Pasternak Z."/>
            <person name="Pietrokovski S."/>
            <person name="Rotem O."/>
            <person name="Gophna U."/>
            <person name="Lurie-Weinberger M.N."/>
            <person name="Jurkevitch E."/>
        </authorList>
    </citation>
    <scope>NUCLEOTIDE SEQUENCE [LARGE SCALE GENOMIC DNA]</scope>
    <source>
        <strain evidence="2 3">JSS</strain>
    </source>
</reference>
<dbReference type="Gene3D" id="1.10.1040.20">
    <property type="entry name" value="ProC-like, C-terminal domain"/>
    <property type="match status" value="1"/>
</dbReference>
<keyword evidence="3" id="KW-1185">Reference proteome</keyword>
<evidence type="ECO:0000259" key="1">
    <source>
        <dbReference type="Pfam" id="PF10728"/>
    </source>
</evidence>
<name>M4VEM6_9BACT</name>
<proteinExistence type="predicted"/>
<dbReference type="PATRIC" id="fig|1184267.3.peg.2290"/>
<dbReference type="KEGG" id="bex:A11Q_2260"/>
<dbReference type="EMBL" id="CP003537">
    <property type="protein sequence ID" value="AGH96476.1"/>
    <property type="molecule type" value="Genomic_DNA"/>
</dbReference>
<dbReference type="HOGENOM" id="CLU_092311_0_0_7"/>
<dbReference type="Pfam" id="PF10728">
    <property type="entry name" value="DUF2520"/>
    <property type="match status" value="1"/>
</dbReference>
<dbReference type="PANTHER" id="PTHR40459">
    <property type="entry name" value="CONSERVED HYPOTHETICAL ALANINE AND LEUCINE RICH PROTEIN"/>
    <property type="match status" value="1"/>
</dbReference>
<sequence length="233" mass="26795">MTTISPVLLVGAGRLARHLQHWNTLIKTPLSLRQWDRSQSPDLLQHHLENVSTVWLAISDNAIIPFYENYLATKNLTAVHFSGALNDSRLLSAHPLMSFPQELLPNEVYPKIHFSISGFTDLQMALPNFENNYTVLPAEQKAFYHALCVLAGNFPQMIWSEVSAQMHHLQLPDAAVDLYIQQITNNYLRLKEQALTGPLVRRDHETISRNLHALHEQPKLQHIYETFRKEFTK</sequence>
<dbReference type="InterPro" id="IPR037108">
    <property type="entry name" value="TM1727-like_C_sf"/>
</dbReference>
<evidence type="ECO:0000313" key="3">
    <source>
        <dbReference type="Proteomes" id="UP000012040"/>
    </source>
</evidence>
<dbReference type="AlphaFoldDB" id="M4VEM6"/>
<accession>M4VEM6</accession>
<organism evidence="2 3">
    <name type="scientific">Pseudobdellovibrio exovorus JSS</name>
    <dbReference type="NCBI Taxonomy" id="1184267"/>
    <lineage>
        <taxon>Bacteria</taxon>
        <taxon>Pseudomonadati</taxon>
        <taxon>Bdellovibrionota</taxon>
        <taxon>Bdellovibrionia</taxon>
        <taxon>Bdellovibrionales</taxon>
        <taxon>Pseudobdellovibrionaceae</taxon>
        <taxon>Pseudobdellovibrio</taxon>
    </lineage>
</organism>
<dbReference type="STRING" id="1184267.A11Q_2260"/>
<dbReference type="Proteomes" id="UP000012040">
    <property type="component" value="Chromosome"/>
</dbReference>
<feature type="domain" description="DUF2520" evidence="1">
    <location>
        <begin position="127"/>
        <end position="227"/>
    </location>
</feature>
<dbReference type="eggNOG" id="COG5495">
    <property type="taxonomic scope" value="Bacteria"/>
</dbReference>
<protein>
    <recommendedName>
        <fullName evidence="1">DUF2520 domain-containing protein</fullName>
    </recommendedName>
</protein>
<evidence type="ECO:0000313" key="2">
    <source>
        <dbReference type="EMBL" id="AGH96476.1"/>
    </source>
</evidence>
<dbReference type="Gene3D" id="3.40.50.720">
    <property type="entry name" value="NAD(P)-binding Rossmann-like Domain"/>
    <property type="match status" value="1"/>
</dbReference>
<dbReference type="OrthoDB" id="5290876at2"/>
<gene>
    <name evidence="2" type="ORF">A11Q_2260</name>
</gene>